<dbReference type="Proteomes" id="UP000190044">
    <property type="component" value="Unassembled WGS sequence"/>
</dbReference>
<dbReference type="SUPFAM" id="SSF52540">
    <property type="entry name" value="P-loop containing nucleoside triphosphate hydrolases"/>
    <property type="match status" value="1"/>
</dbReference>
<sequence>MVTAAGGPYAALLGDWQGALDAPSLMSDAERLTGLSDWGGSRWEEERFRNDFALLCDGVETTGEVTTRGRSRSYARLMTMLISRLRYLDARKLTTGVDAERIVAPLIGTGMPRAGTTFLHGVLAQDPNLRVAKAFEAAILVPLPGPDGDARSAIYEELLAFQGMTDGHMLAMHPFGADLPEECLFLQEGACTGFFGGLWNVPEFLDAVADKAAIAYRWQIGVMQYLQTLSRGERWALKTPAHIMTWDELHIAFPDALIYVNHRDPGKVIPSMASLMAALRGLFSDREMDPLQLGQEQLAIWSPTMNAYATWRKGPGRDAAVIDVIFSDLVARPLEVVAELYHTFGLHLTAQARERMERHLDQDHHGKGPQRNYSLAEFGIDEADIEGAFGSYIDQFGIRREGR</sequence>
<reference evidence="2" key="1">
    <citation type="submission" date="2017-02" db="EMBL/GenBank/DDBJ databases">
        <authorList>
            <person name="Varghese N."/>
            <person name="Submissions S."/>
        </authorList>
    </citation>
    <scope>NUCLEOTIDE SEQUENCE [LARGE SCALE GENOMIC DNA]</scope>
    <source>
        <strain evidence="2">R11H</strain>
    </source>
</reference>
<organism evidence="1 2">
    <name type="scientific">Sphingopyxis flava</name>
    <dbReference type="NCBI Taxonomy" id="1507287"/>
    <lineage>
        <taxon>Bacteria</taxon>
        <taxon>Pseudomonadati</taxon>
        <taxon>Pseudomonadota</taxon>
        <taxon>Alphaproteobacteria</taxon>
        <taxon>Sphingomonadales</taxon>
        <taxon>Sphingomonadaceae</taxon>
        <taxon>Sphingopyxis</taxon>
    </lineage>
</organism>
<evidence type="ECO:0000313" key="2">
    <source>
        <dbReference type="Proteomes" id="UP000190044"/>
    </source>
</evidence>
<gene>
    <name evidence="1" type="ORF">SAMN06295937_104411</name>
</gene>
<dbReference type="PANTHER" id="PTHR36451">
    <property type="entry name" value="PAPS-DEPENDENT SULFOTRANSFERASE STF3"/>
    <property type="match status" value="1"/>
</dbReference>
<proteinExistence type="predicted"/>
<keyword evidence="1" id="KW-0808">Transferase</keyword>
<keyword evidence="2" id="KW-1185">Reference proteome</keyword>
<dbReference type="Gene3D" id="3.40.50.300">
    <property type="entry name" value="P-loop containing nucleotide triphosphate hydrolases"/>
    <property type="match status" value="1"/>
</dbReference>
<name>A0A1T5FSY9_9SPHN</name>
<dbReference type="Pfam" id="PF13469">
    <property type="entry name" value="Sulfotransfer_3"/>
    <property type="match status" value="1"/>
</dbReference>
<protein>
    <submittedName>
        <fullName evidence="1">Sulfotransferase family protein</fullName>
    </submittedName>
</protein>
<dbReference type="OrthoDB" id="9777890at2"/>
<dbReference type="InterPro" id="IPR052736">
    <property type="entry name" value="Stf3_sulfotransferase"/>
</dbReference>
<dbReference type="EMBL" id="FUYP01000044">
    <property type="protein sequence ID" value="SKB99252.1"/>
    <property type="molecule type" value="Genomic_DNA"/>
</dbReference>
<evidence type="ECO:0000313" key="1">
    <source>
        <dbReference type="EMBL" id="SKB99252.1"/>
    </source>
</evidence>
<accession>A0A1T5FSY9</accession>
<dbReference type="GO" id="GO:0016740">
    <property type="term" value="F:transferase activity"/>
    <property type="evidence" value="ECO:0007669"/>
    <property type="project" value="UniProtKB-KW"/>
</dbReference>
<dbReference type="InterPro" id="IPR027417">
    <property type="entry name" value="P-loop_NTPase"/>
</dbReference>
<dbReference type="AlphaFoldDB" id="A0A1T5FSY9"/>
<dbReference type="PANTHER" id="PTHR36451:SF1">
    <property type="entry name" value="OMEGA-HYDROXY-BETA-DIHYDROMENAQUINONE-9 SULFOTRANSFERASE STF3"/>
    <property type="match status" value="1"/>
</dbReference>